<proteinExistence type="predicted"/>
<keyword evidence="1" id="KW-1185">Reference proteome</keyword>
<evidence type="ECO:0000313" key="1">
    <source>
        <dbReference type="Proteomes" id="UP000036681"/>
    </source>
</evidence>
<evidence type="ECO:0000313" key="2">
    <source>
        <dbReference type="WBParaSite" id="ALUE_0000678801-mRNA-1"/>
    </source>
</evidence>
<sequence>MTHESYRIGHHSKIPGERVCRNLVPRPRYACVLGIAAGATRGGAVNVATRRRFYLFMYTFITLKRKLHWCSASHPKHET</sequence>
<dbReference type="Proteomes" id="UP000036681">
    <property type="component" value="Unplaced"/>
</dbReference>
<name>A0A0M3HV66_ASCLU</name>
<accession>A0A0M3HV66</accession>
<reference evidence="2" key="1">
    <citation type="submission" date="2017-02" db="UniProtKB">
        <authorList>
            <consortium name="WormBaseParasite"/>
        </authorList>
    </citation>
    <scope>IDENTIFICATION</scope>
</reference>
<organism evidence="1 2">
    <name type="scientific">Ascaris lumbricoides</name>
    <name type="common">Giant roundworm</name>
    <dbReference type="NCBI Taxonomy" id="6252"/>
    <lineage>
        <taxon>Eukaryota</taxon>
        <taxon>Metazoa</taxon>
        <taxon>Ecdysozoa</taxon>
        <taxon>Nematoda</taxon>
        <taxon>Chromadorea</taxon>
        <taxon>Rhabditida</taxon>
        <taxon>Spirurina</taxon>
        <taxon>Ascaridomorpha</taxon>
        <taxon>Ascaridoidea</taxon>
        <taxon>Ascarididae</taxon>
        <taxon>Ascaris</taxon>
    </lineage>
</organism>
<dbReference type="WBParaSite" id="ALUE_0000678801-mRNA-1">
    <property type="protein sequence ID" value="ALUE_0000678801-mRNA-1"/>
    <property type="gene ID" value="ALUE_0000678801"/>
</dbReference>
<dbReference type="AlphaFoldDB" id="A0A0M3HV66"/>
<protein>
    <submittedName>
        <fullName evidence="2">Uncharacterized protein</fullName>
    </submittedName>
</protein>